<dbReference type="InterPro" id="IPR020633">
    <property type="entry name" value="Thymidine_kinase_CS"/>
</dbReference>
<evidence type="ECO:0000256" key="8">
    <source>
        <dbReference type="HAMAP-Rule" id="MF_00124"/>
    </source>
</evidence>
<dbReference type="EC" id="2.7.1.21" evidence="2 8"/>
<evidence type="ECO:0000256" key="5">
    <source>
        <dbReference type="ARBA" id="ARBA00022741"/>
    </source>
</evidence>
<dbReference type="HAMAP" id="MF_00124">
    <property type="entry name" value="Thymidine_kinase"/>
    <property type="match status" value="1"/>
</dbReference>
<keyword evidence="5 8" id="KW-0547">Nucleotide-binding</keyword>
<dbReference type="Gene3D" id="3.40.50.300">
    <property type="entry name" value="P-loop containing nucleotide triphosphate hydrolases"/>
    <property type="match status" value="1"/>
</dbReference>
<feature type="binding site" evidence="8">
    <location>
        <position position="176"/>
    </location>
    <ligand>
        <name>Zn(2+)</name>
        <dbReference type="ChEBI" id="CHEBI:29105"/>
    </ligand>
</feature>
<dbReference type="Gene3D" id="3.30.60.20">
    <property type="match status" value="1"/>
</dbReference>
<sequence>MYRQYSKGMIEVIAGPMFSGKSEELLKRFRILGHAKEKIVLIKPSYDTRYGVDMIKSRSGVQFNSYVAKDSDRVKELASDYNFVIIDEVQFFDLKIVDVIEELASSGKRVIVSGLDTDFRRKPFPVVAQLLAMAEHVTKLSAVCVICHNAATTTYRTSDSTETNLLGDDDIYQARCRTCHIEGTNKRKK</sequence>
<dbReference type="GO" id="GO:0005737">
    <property type="term" value="C:cytoplasm"/>
    <property type="evidence" value="ECO:0007669"/>
    <property type="project" value="UniProtKB-SubCell"/>
</dbReference>
<dbReference type="GO" id="GO:0008270">
    <property type="term" value="F:zinc ion binding"/>
    <property type="evidence" value="ECO:0007669"/>
    <property type="project" value="UniProtKB-UniRule"/>
</dbReference>
<feature type="binding site" evidence="8">
    <location>
        <position position="179"/>
    </location>
    <ligand>
        <name>Zn(2+)</name>
        <dbReference type="ChEBI" id="CHEBI:29105"/>
    </ligand>
</feature>
<feature type="binding site" evidence="8">
    <location>
        <begin position="15"/>
        <end position="22"/>
    </location>
    <ligand>
        <name>ATP</name>
        <dbReference type="ChEBI" id="CHEBI:30616"/>
    </ligand>
</feature>
<evidence type="ECO:0000256" key="11">
    <source>
        <dbReference type="RuleBase" id="RU000544"/>
    </source>
</evidence>
<dbReference type="OrthoDB" id="9781579at2"/>
<evidence type="ECO:0000256" key="10">
    <source>
        <dbReference type="PIRSR" id="PIRSR035805-2"/>
    </source>
</evidence>
<organism evidence="13 14">
    <name type="scientific">Mycoplasma testudineum</name>
    <dbReference type="NCBI Taxonomy" id="244584"/>
    <lineage>
        <taxon>Bacteria</taxon>
        <taxon>Bacillati</taxon>
        <taxon>Mycoplasmatota</taxon>
        <taxon>Mollicutes</taxon>
        <taxon>Mycoplasmataceae</taxon>
        <taxon>Mycoplasma</taxon>
    </lineage>
</organism>
<dbReference type="GO" id="GO:0004797">
    <property type="term" value="F:thymidine kinase activity"/>
    <property type="evidence" value="ECO:0007669"/>
    <property type="project" value="UniProtKB-UniRule"/>
</dbReference>
<feature type="binding site" evidence="8">
    <location>
        <position position="144"/>
    </location>
    <ligand>
        <name>Zn(2+)</name>
        <dbReference type="ChEBI" id="CHEBI:29105"/>
    </ligand>
</feature>
<evidence type="ECO:0000256" key="2">
    <source>
        <dbReference type="ARBA" id="ARBA00012118"/>
    </source>
</evidence>
<dbReference type="PANTHER" id="PTHR11441">
    <property type="entry name" value="THYMIDINE KINASE"/>
    <property type="match status" value="1"/>
</dbReference>
<keyword evidence="4 8" id="KW-0808">Transferase</keyword>
<gene>
    <name evidence="8" type="primary">tdk</name>
    <name evidence="13" type="ORF">EI74_0414</name>
</gene>
<feature type="binding site" evidence="10">
    <location>
        <position position="172"/>
    </location>
    <ligand>
        <name>substrate</name>
    </ligand>
</feature>
<dbReference type="AlphaFoldDB" id="A0A4R6IF79"/>
<comment type="subcellular location">
    <subcellularLocation>
        <location evidence="8">Cytoplasm</location>
    </subcellularLocation>
</comment>
<evidence type="ECO:0000256" key="6">
    <source>
        <dbReference type="ARBA" id="ARBA00022777"/>
    </source>
</evidence>
<dbReference type="GO" id="GO:0005524">
    <property type="term" value="F:ATP binding"/>
    <property type="evidence" value="ECO:0007669"/>
    <property type="project" value="UniProtKB-UniRule"/>
</dbReference>
<comment type="catalytic activity">
    <reaction evidence="8 11">
        <text>thymidine + ATP = dTMP + ADP + H(+)</text>
        <dbReference type="Rhea" id="RHEA:19129"/>
        <dbReference type="ChEBI" id="CHEBI:15378"/>
        <dbReference type="ChEBI" id="CHEBI:17748"/>
        <dbReference type="ChEBI" id="CHEBI:30616"/>
        <dbReference type="ChEBI" id="CHEBI:63528"/>
        <dbReference type="ChEBI" id="CHEBI:456216"/>
        <dbReference type="EC" id="2.7.1.21"/>
    </reaction>
</comment>
<dbReference type="GO" id="GO:0071897">
    <property type="term" value="P:DNA biosynthetic process"/>
    <property type="evidence" value="ECO:0007669"/>
    <property type="project" value="UniProtKB-KW"/>
</dbReference>
<dbReference type="Pfam" id="PF00265">
    <property type="entry name" value="TK"/>
    <property type="match status" value="1"/>
</dbReference>
<keyword evidence="6 8" id="KW-0418">Kinase</keyword>
<dbReference type="Proteomes" id="UP000295518">
    <property type="component" value="Unassembled WGS sequence"/>
</dbReference>
<dbReference type="SUPFAM" id="SSF57716">
    <property type="entry name" value="Glucocorticoid receptor-like (DNA-binding domain)"/>
    <property type="match status" value="1"/>
</dbReference>
<evidence type="ECO:0000256" key="4">
    <source>
        <dbReference type="ARBA" id="ARBA00022679"/>
    </source>
</evidence>
<feature type="active site" description="Proton acceptor" evidence="8 9">
    <location>
        <position position="88"/>
    </location>
</feature>
<evidence type="ECO:0000313" key="14">
    <source>
        <dbReference type="Proteomes" id="UP000295518"/>
    </source>
</evidence>
<comment type="subunit">
    <text evidence="8">Homotetramer.</text>
</comment>
<dbReference type="SUPFAM" id="SSF52540">
    <property type="entry name" value="P-loop containing nucleoside triphosphate hydrolases"/>
    <property type="match status" value="1"/>
</dbReference>
<evidence type="ECO:0000256" key="12">
    <source>
        <dbReference type="RuleBase" id="RU004165"/>
    </source>
</evidence>
<dbReference type="PROSITE" id="PS00603">
    <property type="entry name" value="TK_CELLULAR_TYPE"/>
    <property type="match status" value="1"/>
</dbReference>
<dbReference type="RefSeq" id="WP_094254581.1">
    <property type="nucleotide sequence ID" value="NZ_NNCE01000003.1"/>
</dbReference>
<keyword evidence="8" id="KW-0479">Metal-binding</keyword>
<comment type="similarity">
    <text evidence="1 8 12">Belongs to the thymidine kinase family.</text>
</comment>
<evidence type="ECO:0000256" key="9">
    <source>
        <dbReference type="PIRSR" id="PIRSR035805-1"/>
    </source>
</evidence>
<dbReference type="GO" id="GO:0046104">
    <property type="term" value="P:thymidine metabolic process"/>
    <property type="evidence" value="ECO:0007669"/>
    <property type="project" value="TreeGrafter"/>
</dbReference>
<comment type="caution">
    <text evidence="13">The sequence shown here is derived from an EMBL/GenBank/DDBJ whole genome shotgun (WGS) entry which is preliminary data.</text>
</comment>
<keyword evidence="8" id="KW-0963">Cytoplasm</keyword>
<proteinExistence type="inferred from homology"/>
<name>A0A4R6IF79_9MOLU</name>
<dbReference type="InterPro" id="IPR027417">
    <property type="entry name" value="P-loop_NTPase"/>
</dbReference>
<feature type="binding site" evidence="8">
    <location>
        <begin position="87"/>
        <end position="90"/>
    </location>
    <ligand>
        <name>ATP</name>
        <dbReference type="ChEBI" id="CHEBI:30616"/>
    </ligand>
</feature>
<dbReference type="EMBL" id="SNWN01000011">
    <property type="protein sequence ID" value="TDO20338.1"/>
    <property type="molecule type" value="Genomic_DNA"/>
</dbReference>
<feature type="binding site" evidence="8">
    <location>
        <position position="147"/>
    </location>
    <ligand>
        <name>Zn(2+)</name>
        <dbReference type="ChEBI" id="CHEBI:29105"/>
    </ligand>
</feature>
<evidence type="ECO:0000313" key="13">
    <source>
        <dbReference type="EMBL" id="TDO20338.1"/>
    </source>
</evidence>
<keyword evidence="8" id="KW-0862">Zinc</keyword>
<keyword evidence="7 8" id="KW-0067">ATP-binding</keyword>
<reference evidence="13 14" key="1">
    <citation type="submission" date="2019-03" db="EMBL/GenBank/DDBJ databases">
        <title>Genomic Encyclopedia of Archaeal and Bacterial Type Strains, Phase II (KMG-II): from individual species to whole genera.</title>
        <authorList>
            <person name="Goeker M."/>
        </authorList>
    </citation>
    <scope>NUCLEOTIDE SEQUENCE [LARGE SCALE GENOMIC DNA]</scope>
    <source>
        <strain evidence="13 14">ATCC 700618</strain>
    </source>
</reference>
<dbReference type="NCBIfam" id="NF003296">
    <property type="entry name" value="PRK04296.1-1"/>
    <property type="match status" value="1"/>
</dbReference>
<dbReference type="InterPro" id="IPR001267">
    <property type="entry name" value="Thymidine_kinase"/>
</dbReference>
<protein>
    <recommendedName>
        <fullName evidence="2 8">Thymidine kinase</fullName>
        <ecNumber evidence="2 8">2.7.1.21</ecNumber>
    </recommendedName>
</protein>
<evidence type="ECO:0000256" key="7">
    <source>
        <dbReference type="ARBA" id="ARBA00022840"/>
    </source>
</evidence>
<evidence type="ECO:0000256" key="1">
    <source>
        <dbReference type="ARBA" id="ARBA00007587"/>
    </source>
</evidence>
<dbReference type="PANTHER" id="PTHR11441:SF0">
    <property type="entry name" value="THYMIDINE KINASE, CYTOSOLIC"/>
    <property type="match status" value="1"/>
</dbReference>
<keyword evidence="14" id="KW-1185">Reference proteome</keyword>
<keyword evidence="3 8" id="KW-0237">DNA synthesis</keyword>
<evidence type="ECO:0000256" key="3">
    <source>
        <dbReference type="ARBA" id="ARBA00022634"/>
    </source>
</evidence>
<accession>A0A4R6IF79</accession>
<dbReference type="PIRSF" id="PIRSF035805">
    <property type="entry name" value="TK_cell"/>
    <property type="match status" value="1"/>
</dbReference>